<dbReference type="STRING" id="318479.A0A0N4UCX4"/>
<name>A0A0N4UCX4_DRAME</name>
<evidence type="ECO:0000259" key="2">
    <source>
        <dbReference type="PROSITE" id="PS50011"/>
    </source>
</evidence>
<dbReference type="SMART" id="SM00220">
    <property type="entry name" value="S_TKc"/>
    <property type="match status" value="1"/>
</dbReference>
<dbReference type="GO" id="GO:0005524">
    <property type="term" value="F:ATP binding"/>
    <property type="evidence" value="ECO:0007669"/>
    <property type="project" value="InterPro"/>
</dbReference>
<dbReference type="Proteomes" id="UP000038040">
    <property type="component" value="Unplaced"/>
</dbReference>
<dbReference type="WBParaSite" id="DME_0000514001-mRNA-1">
    <property type="protein sequence ID" value="DME_0000514001-mRNA-1"/>
    <property type="gene ID" value="DME_0000514001"/>
</dbReference>
<dbReference type="InterPro" id="IPR000719">
    <property type="entry name" value="Prot_kinase_dom"/>
</dbReference>
<feature type="domain" description="Protein kinase" evidence="2">
    <location>
        <begin position="27"/>
        <end position="298"/>
    </location>
</feature>
<dbReference type="AlphaFoldDB" id="A0A0N4UCX4"/>
<evidence type="ECO:0000313" key="3">
    <source>
        <dbReference type="EMBL" id="VDN58966.1"/>
    </source>
</evidence>
<reference evidence="3 5" key="2">
    <citation type="submission" date="2018-11" db="EMBL/GenBank/DDBJ databases">
        <authorList>
            <consortium name="Pathogen Informatics"/>
        </authorList>
    </citation>
    <scope>NUCLEOTIDE SEQUENCE [LARGE SCALE GENOMIC DNA]</scope>
</reference>
<proteinExistence type="inferred from homology"/>
<sequence>MKSSPGKARGEEIDQNSLPITPLDKHYHKLKYESKIGIWRLYFAKSYIGDKDASIFVIDKKSNVKAPPRIGRLNRLTLLDLVKYDVSQLISVTHPRILHLQHGIEENSESIYTNLETLILQKQIGKLEMKIGILQIIDGLSYLHNNAKILHGNLVPSVIFITTSRLWKIGGLSFSVMAKGPNVFPCFPWTKKLPVQLQPDLDFLAPEYLAANQTTVTTAADVFSLGALICWICTGGSRLIDAKNNIETYLIIVGQLDTALKCIASHLDSNLLDVLQKVLSCSVDQRPSVQLLVLIKYFDDQTLSALRQLDDIAQMFDPANKSFFLSQTLYNLLPNIPEDLWFSRILQRFNEHLIDSHELYAALARPLIFMLDRCENDNIPHLKPWIHRLICHSQQKAERNTYTPNVLGFVQKIIAHDATRLRNTEIICTYLLNPLTVGVGSYELSATQFQEILATIKILIELIEELRLESDQKSPTNITLGKMGNRRVSMSSTHLPRVTITIARPSCSDYDTRKMSFLSADGCLENGAKGRPRNSHASSGSESSLRIGKFDYLIVSNDNRLYFTYICRTGEERRSRTRSPVLNHAESPMRPNSFTNLGHNLVIIVLYDHSFFFKNL</sequence>
<comment type="similarity">
    <text evidence="1">Belongs to the protein kinase superfamily.</text>
</comment>
<dbReference type="GO" id="GO:0004672">
    <property type="term" value="F:protein kinase activity"/>
    <property type="evidence" value="ECO:0007669"/>
    <property type="project" value="InterPro"/>
</dbReference>
<gene>
    <name evidence="3" type="ORF">DME_LOCUS8939</name>
</gene>
<dbReference type="OrthoDB" id="79687at2759"/>
<reference evidence="6" key="1">
    <citation type="submission" date="2017-02" db="UniProtKB">
        <authorList>
            <consortium name="WormBaseParasite"/>
        </authorList>
    </citation>
    <scope>IDENTIFICATION</scope>
</reference>
<dbReference type="SUPFAM" id="SSF56112">
    <property type="entry name" value="Protein kinase-like (PK-like)"/>
    <property type="match status" value="1"/>
</dbReference>
<dbReference type="EMBL" id="UYYG01001174">
    <property type="protein sequence ID" value="VDN58966.1"/>
    <property type="molecule type" value="Genomic_DNA"/>
</dbReference>
<protein>
    <submittedName>
        <fullName evidence="6">Protein kinase domain-containing protein</fullName>
    </submittedName>
</protein>
<dbReference type="Proteomes" id="UP000274756">
    <property type="component" value="Unassembled WGS sequence"/>
</dbReference>
<dbReference type="Gene3D" id="1.10.510.10">
    <property type="entry name" value="Transferase(Phosphotransferase) domain 1"/>
    <property type="match status" value="1"/>
</dbReference>
<dbReference type="PANTHER" id="PTHR12984">
    <property type="entry name" value="SCY1-RELATED S/T PROTEIN KINASE-LIKE"/>
    <property type="match status" value="1"/>
</dbReference>
<dbReference type="PROSITE" id="PS50011">
    <property type="entry name" value="PROTEIN_KINASE_DOM"/>
    <property type="match status" value="1"/>
</dbReference>
<evidence type="ECO:0000313" key="5">
    <source>
        <dbReference type="Proteomes" id="UP000274756"/>
    </source>
</evidence>
<evidence type="ECO:0000256" key="1">
    <source>
        <dbReference type="ARBA" id="ARBA00038349"/>
    </source>
</evidence>
<dbReference type="InterPro" id="IPR051177">
    <property type="entry name" value="CIK-Related_Protein"/>
</dbReference>
<evidence type="ECO:0000313" key="4">
    <source>
        <dbReference type="Proteomes" id="UP000038040"/>
    </source>
</evidence>
<organism evidence="4 6">
    <name type="scientific">Dracunculus medinensis</name>
    <name type="common">Guinea worm</name>
    <dbReference type="NCBI Taxonomy" id="318479"/>
    <lineage>
        <taxon>Eukaryota</taxon>
        <taxon>Metazoa</taxon>
        <taxon>Ecdysozoa</taxon>
        <taxon>Nematoda</taxon>
        <taxon>Chromadorea</taxon>
        <taxon>Rhabditida</taxon>
        <taxon>Spirurina</taxon>
        <taxon>Dracunculoidea</taxon>
        <taxon>Dracunculidae</taxon>
        <taxon>Dracunculus</taxon>
    </lineage>
</organism>
<evidence type="ECO:0000313" key="6">
    <source>
        <dbReference type="WBParaSite" id="DME_0000514001-mRNA-1"/>
    </source>
</evidence>
<dbReference type="InterPro" id="IPR011009">
    <property type="entry name" value="Kinase-like_dom_sf"/>
</dbReference>
<accession>A0A0N4UCX4</accession>
<dbReference type="Pfam" id="PF00069">
    <property type="entry name" value="Pkinase"/>
    <property type="match status" value="1"/>
</dbReference>
<dbReference type="Gene3D" id="3.30.200.20">
    <property type="entry name" value="Phosphorylase Kinase, domain 1"/>
    <property type="match status" value="1"/>
</dbReference>
<keyword evidence="5" id="KW-1185">Reference proteome</keyword>
<dbReference type="PANTHER" id="PTHR12984:SF16">
    <property type="entry name" value="BLACK MATCH, ISOFORM H"/>
    <property type="match status" value="1"/>
</dbReference>